<dbReference type="InterPro" id="IPR008927">
    <property type="entry name" value="6-PGluconate_DH-like_C_sf"/>
</dbReference>
<dbReference type="Pfam" id="PF02737">
    <property type="entry name" value="3HCDH_N"/>
    <property type="match status" value="1"/>
</dbReference>
<comment type="similarity">
    <text evidence="13">Belongs to the enoyl-CoA hydratase/isomerase family.</text>
</comment>
<evidence type="ECO:0000256" key="2">
    <source>
        <dbReference type="ARBA" id="ARBA00005005"/>
    </source>
</evidence>
<keyword evidence="17" id="KW-1185">Reference proteome</keyword>
<comment type="subcellular location">
    <subcellularLocation>
        <location evidence="1">Peroxisome</location>
    </subcellularLocation>
</comment>
<evidence type="ECO:0000256" key="13">
    <source>
        <dbReference type="RuleBase" id="RU003707"/>
    </source>
</evidence>
<evidence type="ECO:0000313" key="16">
    <source>
        <dbReference type="EMBL" id="XAT63640.1"/>
    </source>
</evidence>
<feature type="domain" description="3-hydroxyacyl-CoA dehydrogenase C-terminal" evidence="14">
    <location>
        <begin position="187"/>
        <end position="285"/>
    </location>
</feature>
<evidence type="ECO:0000256" key="3">
    <source>
        <dbReference type="ARBA" id="ARBA00008750"/>
    </source>
</evidence>
<evidence type="ECO:0000256" key="8">
    <source>
        <dbReference type="ARBA" id="ARBA00023098"/>
    </source>
</evidence>
<dbReference type="InterPro" id="IPR001753">
    <property type="entry name" value="Enoyl-CoA_hydra/iso"/>
</dbReference>
<dbReference type="CDD" id="cd06558">
    <property type="entry name" value="crotonase-like"/>
    <property type="match status" value="1"/>
</dbReference>
<keyword evidence="6" id="KW-0560">Oxidoreductase</keyword>
<comment type="pathway">
    <text evidence="2">Lipid metabolism; fatty acid beta-oxidation.</text>
</comment>
<dbReference type="SUPFAM" id="SSF51735">
    <property type="entry name" value="NAD(P)-binding Rossmann-fold domains"/>
    <property type="match status" value="1"/>
</dbReference>
<feature type="domain" description="3-hydroxyacyl-CoA dehydrogenase C-terminal" evidence="14">
    <location>
        <begin position="305"/>
        <end position="396"/>
    </location>
</feature>
<evidence type="ECO:0000256" key="7">
    <source>
        <dbReference type="ARBA" id="ARBA00023027"/>
    </source>
</evidence>
<evidence type="ECO:0000313" key="17">
    <source>
        <dbReference type="Proteomes" id="UP001492541"/>
    </source>
</evidence>
<evidence type="ECO:0000259" key="15">
    <source>
        <dbReference type="Pfam" id="PF02737"/>
    </source>
</evidence>
<gene>
    <name evidence="16" type="ORF">LPQ35_10335</name>
</gene>
<evidence type="ECO:0000256" key="10">
    <source>
        <dbReference type="ARBA" id="ARBA00023235"/>
    </source>
</evidence>
<evidence type="ECO:0000256" key="9">
    <source>
        <dbReference type="ARBA" id="ARBA00023140"/>
    </source>
</evidence>
<dbReference type="GeneID" id="90450096"/>
<dbReference type="SUPFAM" id="SSF52096">
    <property type="entry name" value="ClpP/crotonase"/>
    <property type="match status" value="1"/>
</dbReference>
<dbReference type="Proteomes" id="UP001492541">
    <property type="component" value="Chromosome"/>
</dbReference>
<accession>A0ABZ3H257</accession>
<evidence type="ECO:0000256" key="6">
    <source>
        <dbReference type="ARBA" id="ARBA00023002"/>
    </source>
</evidence>
<dbReference type="InterPro" id="IPR006108">
    <property type="entry name" value="3HC_DH_C"/>
</dbReference>
<dbReference type="Gene3D" id="3.90.226.10">
    <property type="entry name" value="2-enoyl-CoA Hydratase, Chain A, domain 1"/>
    <property type="match status" value="1"/>
</dbReference>
<dbReference type="EMBL" id="CP087714">
    <property type="protein sequence ID" value="XAT63640.1"/>
    <property type="molecule type" value="Genomic_DNA"/>
</dbReference>
<evidence type="ECO:0000259" key="14">
    <source>
        <dbReference type="Pfam" id="PF00725"/>
    </source>
</evidence>
<dbReference type="InterPro" id="IPR036291">
    <property type="entry name" value="NAD(P)-bd_dom_sf"/>
</dbReference>
<dbReference type="Gene3D" id="1.10.1040.10">
    <property type="entry name" value="N-(1-d-carboxylethyl)-l-norvaline Dehydrogenase, domain 2"/>
    <property type="match status" value="2"/>
</dbReference>
<proteinExistence type="inferred from homology"/>
<name>A0ABZ3H257_GEOAI</name>
<comment type="subunit">
    <text evidence="4">Monomer.</text>
</comment>
<dbReference type="InterPro" id="IPR018376">
    <property type="entry name" value="Enoyl-CoA_hyd/isom_CS"/>
</dbReference>
<keyword evidence="11" id="KW-0456">Lyase</keyword>
<evidence type="ECO:0000256" key="1">
    <source>
        <dbReference type="ARBA" id="ARBA00004275"/>
    </source>
</evidence>
<feature type="domain" description="3-hydroxyacyl-CoA dehydrogenase NAD binding" evidence="15">
    <location>
        <begin position="5"/>
        <end position="184"/>
    </location>
</feature>
<dbReference type="PANTHER" id="PTHR23309">
    <property type="entry name" value="3-HYDROXYACYL-COA DEHYROGENASE"/>
    <property type="match status" value="1"/>
</dbReference>
<evidence type="ECO:0000256" key="11">
    <source>
        <dbReference type="ARBA" id="ARBA00023239"/>
    </source>
</evidence>
<reference evidence="16 17" key="1">
    <citation type="submission" date="2021-11" db="EMBL/GenBank/DDBJ databases">
        <title>Whole genome of Geoglobus acetivorans.</title>
        <authorList>
            <person name="Liu D."/>
        </authorList>
    </citation>
    <scope>NUCLEOTIDE SEQUENCE [LARGE SCALE GENOMIC DNA]</scope>
    <source>
        <strain evidence="16 17">SBH6</strain>
    </source>
</reference>
<dbReference type="Pfam" id="PF00725">
    <property type="entry name" value="3HCDH"/>
    <property type="match status" value="2"/>
</dbReference>
<dbReference type="InterPro" id="IPR006176">
    <property type="entry name" value="3-OHacyl-CoA_DH_NAD-bd"/>
</dbReference>
<keyword evidence="8" id="KW-0443">Lipid metabolism</keyword>
<dbReference type="RefSeq" id="WP_193807138.1">
    <property type="nucleotide sequence ID" value="NZ_CP087714.1"/>
</dbReference>
<keyword evidence="12" id="KW-0511">Multifunctional enzyme</keyword>
<evidence type="ECO:0000256" key="12">
    <source>
        <dbReference type="ARBA" id="ARBA00023268"/>
    </source>
</evidence>
<dbReference type="Pfam" id="PF00378">
    <property type="entry name" value="ECH_1"/>
    <property type="match status" value="1"/>
</dbReference>
<dbReference type="PANTHER" id="PTHR23309:SF49">
    <property type="entry name" value="PEROXISOMAL BIFUNCTIONAL ENZYME"/>
    <property type="match status" value="1"/>
</dbReference>
<evidence type="ECO:0000256" key="5">
    <source>
        <dbReference type="ARBA" id="ARBA00022832"/>
    </source>
</evidence>
<dbReference type="InterPro" id="IPR029045">
    <property type="entry name" value="ClpP/crotonase-like_dom_sf"/>
</dbReference>
<keyword evidence="9" id="KW-0576">Peroxisome</keyword>
<dbReference type="PROSITE" id="PS00166">
    <property type="entry name" value="ENOYL_COA_HYDRATASE"/>
    <property type="match status" value="1"/>
</dbReference>
<keyword evidence="7" id="KW-0520">NAD</keyword>
<organism evidence="16 17">
    <name type="scientific">Geoglobus acetivorans</name>
    <dbReference type="NCBI Taxonomy" id="565033"/>
    <lineage>
        <taxon>Archaea</taxon>
        <taxon>Methanobacteriati</taxon>
        <taxon>Methanobacteriota</taxon>
        <taxon>Archaeoglobi</taxon>
        <taxon>Archaeoglobales</taxon>
        <taxon>Archaeoglobaceae</taxon>
        <taxon>Geoglobus</taxon>
    </lineage>
</organism>
<comment type="similarity">
    <text evidence="3">In the N-terminal section; belongs to the enoyl-CoA hydratase/isomerase family.</text>
</comment>
<dbReference type="Gene3D" id="3.40.50.720">
    <property type="entry name" value="NAD(P)-binding Rossmann-like Domain"/>
    <property type="match status" value="1"/>
</dbReference>
<protein>
    <submittedName>
        <fullName evidence="16">3-hydroxyacyl-CoA dehydrogenase/enoyl-CoA hydratase family protein</fullName>
    </submittedName>
</protein>
<keyword evidence="5" id="KW-0276">Fatty acid metabolism</keyword>
<dbReference type="InterPro" id="IPR013328">
    <property type="entry name" value="6PGD_dom2"/>
</dbReference>
<evidence type="ECO:0000256" key="4">
    <source>
        <dbReference type="ARBA" id="ARBA00011245"/>
    </source>
</evidence>
<sequence>MEVKKIAVLGAGAMGHAIAELCAISGYEVTIRDIKEEILERAYEKIKSGLERDRKKGRLKEEVDSVLSRIKTTTDVESAVKDADLIIEAIPEIIELKSQVFQEVEKYCRDDAIIATNTSSLSITQLSEFLNKKDRFVGLHFFNPPKIMRLVEIVYGKYTSEETIKTVEEVSKRLNRVIIHVRKDVPGFVVNRIFVTMANEAAWALENGEGTVEEIDSAVKYRMGLPMGLFELHDLLGGGCIDVSYHVLEYYRETLGESYRPAPPFERLFNAGHLGKKSGKGFYDWSEGKTNEVPLRAGKDFDILRLLAPAVNEAAWLIEKGVATPEEIDLGVLYGLNYPRGLLRMADDAGLDAILKKLEDLYSRYGEERYRPNPVIVKLVEEGKTGRKSGEGFFKYGPFMYEFVKVDIDRERKIGFIKLNRPQRANALNPTFLDEICSALDILEKDNDVRCIVITGEGRNFCAGADMSVFASGRAEDMMEFSEKGHRTFTKIETLSKPVIAAINGPAMGGGFELALACDLRVVSKKAVLALPELNLGLFPGWGGTQRLVYIVGMSRAKQAILMKEPIDADRAYEWGIANYVAEPEAFTDKVMEVAEKIAEGPPLAYKLVKRVMYYGNQDHLRTGLYLEAASGGNVAVSEDIAEGIQAFMYRRKPNFRGR</sequence>
<keyword evidence="10" id="KW-0413">Isomerase</keyword>
<dbReference type="SUPFAM" id="SSF48179">
    <property type="entry name" value="6-phosphogluconate dehydrogenase C-terminal domain-like"/>
    <property type="match status" value="2"/>
</dbReference>